<dbReference type="GO" id="GO:0003676">
    <property type="term" value="F:nucleic acid binding"/>
    <property type="evidence" value="ECO:0007669"/>
    <property type="project" value="InterPro"/>
</dbReference>
<accession>A0A7W6EPM9</accession>
<dbReference type="Proteomes" id="UP000541352">
    <property type="component" value="Unassembled WGS sequence"/>
</dbReference>
<dbReference type="HAMAP" id="MF_00048">
    <property type="entry name" value="UPF0102"/>
    <property type="match status" value="1"/>
</dbReference>
<keyword evidence="3" id="KW-0378">Hydrolase</keyword>
<organism evidence="3 4">
    <name type="scientific">Runella defluvii</name>
    <dbReference type="NCBI Taxonomy" id="370973"/>
    <lineage>
        <taxon>Bacteria</taxon>
        <taxon>Pseudomonadati</taxon>
        <taxon>Bacteroidota</taxon>
        <taxon>Cytophagia</taxon>
        <taxon>Cytophagales</taxon>
        <taxon>Spirosomataceae</taxon>
        <taxon>Runella</taxon>
    </lineage>
</organism>
<dbReference type="EMBL" id="JACIBY010000002">
    <property type="protein sequence ID" value="MBB3837527.1"/>
    <property type="molecule type" value="Genomic_DNA"/>
</dbReference>
<name>A0A7W6EPM9_9BACT</name>
<dbReference type="Gene3D" id="3.40.1350.10">
    <property type="match status" value="1"/>
</dbReference>
<dbReference type="CDD" id="cd20736">
    <property type="entry name" value="PoNe_Nuclease"/>
    <property type="match status" value="1"/>
</dbReference>
<dbReference type="AlphaFoldDB" id="A0A7W6EPM9"/>
<evidence type="ECO:0000256" key="1">
    <source>
        <dbReference type="ARBA" id="ARBA00006738"/>
    </source>
</evidence>
<proteinExistence type="inferred from homology"/>
<dbReference type="InterPro" id="IPR003509">
    <property type="entry name" value="UPF0102_YraN-like"/>
</dbReference>
<sequence>MAEHLDTGKQGEDKATEFLADKGYEIIVRNYRYRHAEIDIIAKKNKILVFVEVKTRTNLSYGMPEEFVDATKRRLIMKAAENYIFDRDWHGDIRFDVVSVIINSGTVKVHHIEDAFY</sequence>
<comment type="similarity">
    <text evidence="1 2">Belongs to the UPF0102 family.</text>
</comment>
<dbReference type="SUPFAM" id="SSF52980">
    <property type="entry name" value="Restriction endonuclease-like"/>
    <property type="match status" value="1"/>
</dbReference>
<keyword evidence="4" id="KW-1185">Reference proteome</keyword>
<dbReference type="PANTHER" id="PTHR34039">
    <property type="entry name" value="UPF0102 PROTEIN YRAN"/>
    <property type="match status" value="1"/>
</dbReference>
<dbReference type="InterPro" id="IPR011335">
    <property type="entry name" value="Restrct_endonuc-II-like"/>
</dbReference>
<dbReference type="GO" id="GO:0004519">
    <property type="term" value="F:endonuclease activity"/>
    <property type="evidence" value="ECO:0007669"/>
    <property type="project" value="UniProtKB-KW"/>
</dbReference>
<gene>
    <name evidence="3" type="ORF">FHS57_001521</name>
</gene>
<protein>
    <recommendedName>
        <fullName evidence="2">UPF0102 protein FHS57_001521</fullName>
    </recommendedName>
</protein>
<dbReference type="NCBIfam" id="NF009150">
    <property type="entry name" value="PRK12497.1-3"/>
    <property type="match status" value="1"/>
</dbReference>
<comment type="caution">
    <text evidence="3">The sequence shown here is derived from an EMBL/GenBank/DDBJ whole genome shotgun (WGS) entry which is preliminary data.</text>
</comment>
<dbReference type="InterPro" id="IPR011856">
    <property type="entry name" value="tRNA_endonuc-like_dom_sf"/>
</dbReference>
<dbReference type="Pfam" id="PF02021">
    <property type="entry name" value="UPF0102"/>
    <property type="match status" value="1"/>
</dbReference>
<reference evidence="3 4" key="1">
    <citation type="submission" date="2020-08" db="EMBL/GenBank/DDBJ databases">
        <title>Genomic Encyclopedia of Type Strains, Phase IV (KMG-IV): sequencing the most valuable type-strain genomes for metagenomic binning, comparative biology and taxonomic classification.</title>
        <authorList>
            <person name="Goeker M."/>
        </authorList>
    </citation>
    <scope>NUCLEOTIDE SEQUENCE [LARGE SCALE GENOMIC DNA]</scope>
    <source>
        <strain evidence="3 4">DSM 17976</strain>
    </source>
</reference>
<evidence type="ECO:0000313" key="4">
    <source>
        <dbReference type="Proteomes" id="UP000541352"/>
    </source>
</evidence>
<evidence type="ECO:0000256" key="2">
    <source>
        <dbReference type="HAMAP-Rule" id="MF_00048"/>
    </source>
</evidence>
<dbReference type="RefSeq" id="WP_183972231.1">
    <property type="nucleotide sequence ID" value="NZ_JACIBY010000002.1"/>
</dbReference>
<keyword evidence="3" id="KW-0255">Endonuclease</keyword>
<dbReference type="PANTHER" id="PTHR34039:SF1">
    <property type="entry name" value="UPF0102 PROTEIN YRAN"/>
    <property type="match status" value="1"/>
</dbReference>
<evidence type="ECO:0000313" key="3">
    <source>
        <dbReference type="EMBL" id="MBB3837527.1"/>
    </source>
</evidence>
<keyword evidence="3" id="KW-0540">Nuclease</keyword>